<feature type="domain" description="UspA" evidence="1">
    <location>
        <begin position="5"/>
        <end position="63"/>
    </location>
</feature>
<name>A0A3S3UZH4_9SPHI</name>
<dbReference type="InterPro" id="IPR014729">
    <property type="entry name" value="Rossmann-like_a/b/a_fold"/>
</dbReference>
<comment type="caution">
    <text evidence="2">The sequence shown here is derived from an EMBL/GenBank/DDBJ whole genome shotgun (WGS) entry which is preliminary data.</text>
</comment>
<dbReference type="AlphaFoldDB" id="A0A3S3UZH4"/>
<accession>A0A3S3UZH4</accession>
<dbReference type="Gene3D" id="3.40.50.620">
    <property type="entry name" value="HUPs"/>
    <property type="match status" value="1"/>
</dbReference>
<gene>
    <name evidence="2" type="ORF">EPL05_08165</name>
</gene>
<evidence type="ECO:0000313" key="2">
    <source>
        <dbReference type="EMBL" id="RWY54378.1"/>
    </source>
</evidence>
<dbReference type="Pfam" id="PF00582">
    <property type="entry name" value="Usp"/>
    <property type="match status" value="1"/>
</dbReference>
<dbReference type="InterPro" id="IPR006016">
    <property type="entry name" value="UspA"/>
</dbReference>
<dbReference type="Proteomes" id="UP000286701">
    <property type="component" value="Unassembled WGS sequence"/>
</dbReference>
<evidence type="ECO:0000313" key="3">
    <source>
        <dbReference type="Proteomes" id="UP000286701"/>
    </source>
</evidence>
<organism evidence="2 3">
    <name type="scientific">Mucilaginibacter gilvus</name>
    <dbReference type="NCBI Taxonomy" id="2305909"/>
    <lineage>
        <taxon>Bacteria</taxon>
        <taxon>Pseudomonadati</taxon>
        <taxon>Bacteroidota</taxon>
        <taxon>Sphingobacteriia</taxon>
        <taxon>Sphingobacteriales</taxon>
        <taxon>Sphingobacteriaceae</taxon>
        <taxon>Mucilaginibacter</taxon>
    </lineage>
</organism>
<sequence>MKSHEKILIATDFFADATHAVDYGYSLAKQLRANVILCTVVTVSAELPQADGIVWPMDESDILRKDSSD</sequence>
<dbReference type="SUPFAM" id="SSF52402">
    <property type="entry name" value="Adenine nucleotide alpha hydrolases-like"/>
    <property type="match status" value="1"/>
</dbReference>
<protein>
    <recommendedName>
        <fullName evidence="1">UspA domain-containing protein</fullName>
    </recommendedName>
</protein>
<reference evidence="2 3" key="1">
    <citation type="submission" date="2019-01" db="EMBL/GenBank/DDBJ databases">
        <title>Mucilaginibacter antarcticum sp. nov., isolated from antarctic soil.</title>
        <authorList>
            <person name="Yan Y.-Q."/>
            <person name="Du Z.-J."/>
        </authorList>
    </citation>
    <scope>NUCLEOTIDE SEQUENCE [LARGE SCALE GENOMIC DNA]</scope>
    <source>
        <strain evidence="2 3">F01003</strain>
    </source>
</reference>
<dbReference type="OrthoDB" id="9788959at2"/>
<keyword evidence="3" id="KW-1185">Reference proteome</keyword>
<evidence type="ECO:0000259" key="1">
    <source>
        <dbReference type="Pfam" id="PF00582"/>
    </source>
</evidence>
<proteinExistence type="predicted"/>
<dbReference type="EMBL" id="SBIW01000003">
    <property type="protein sequence ID" value="RWY54378.1"/>
    <property type="molecule type" value="Genomic_DNA"/>
</dbReference>
<dbReference type="RefSeq" id="WP_128533811.1">
    <property type="nucleotide sequence ID" value="NZ_SBIW01000003.1"/>
</dbReference>